<evidence type="ECO:0000313" key="4">
    <source>
        <dbReference type="Proteomes" id="UP001152622"/>
    </source>
</evidence>
<keyword evidence="4" id="KW-1185">Reference proteome</keyword>
<accession>A0A9Q1FQS4</accession>
<organism evidence="3 4">
    <name type="scientific">Synaphobranchus kaupii</name>
    <name type="common">Kaup's arrowtooth eel</name>
    <dbReference type="NCBI Taxonomy" id="118154"/>
    <lineage>
        <taxon>Eukaryota</taxon>
        <taxon>Metazoa</taxon>
        <taxon>Chordata</taxon>
        <taxon>Craniata</taxon>
        <taxon>Vertebrata</taxon>
        <taxon>Euteleostomi</taxon>
        <taxon>Actinopterygii</taxon>
        <taxon>Neopterygii</taxon>
        <taxon>Teleostei</taxon>
        <taxon>Anguilliformes</taxon>
        <taxon>Synaphobranchidae</taxon>
        <taxon>Synaphobranchus</taxon>
    </lineage>
</organism>
<proteinExistence type="predicted"/>
<feature type="domain" description="PiggyBac transposable element-derived protein" evidence="2">
    <location>
        <begin position="115"/>
        <end position="175"/>
    </location>
</feature>
<dbReference type="InterPro" id="IPR029526">
    <property type="entry name" value="PGBD"/>
</dbReference>
<evidence type="ECO:0000259" key="2">
    <source>
        <dbReference type="Pfam" id="PF13843"/>
    </source>
</evidence>
<reference evidence="3" key="1">
    <citation type="journal article" date="2023" name="Science">
        <title>Genome structures resolve the early diversification of teleost fishes.</title>
        <authorList>
            <person name="Parey E."/>
            <person name="Louis A."/>
            <person name="Montfort J."/>
            <person name="Bouchez O."/>
            <person name="Roques C."/>
            <person name="Iampietro C."/>
            <person name="Lluch J."/>
            <person name="Castinel A."/>
            <person name="Donnadieu C."/>
            <person name="Desvignes T."/>
            <person name="Floi Bucao C."/>
            <person name="Jouanno E."/>
            <person name="Wen M."/>
            <person name="Mejri S."/>
            <person name="Dirks R."/>
            <person name="Jansen H."/>
            <person name="Henkel C."/>
            <person name="Chen W.J."/>
            <person name="Zahm M."/>
            <person name="Cabau C."/>
            <person name="Klopp C."/>
            <person name="Thompson A.W."/>
            <person name="Robinson-Rechavi M."/>
            <person name="Braasch I."/>
            <person name="Lecointre G."/>
            <person name="Bobe J."/>
            <person name="Postlethwait J.H."/>
            <person name="Berthelot C."/>
            <person name="Roest Crollius H."/>
            <person name="Guiguen Y."/>
        </authorList>
    </citation>
    <scope>NUCLEOTIDE SEQUENCE</scope>
    <source>
        <strain evidence="3">WJC10195</strain>
    </source>
</reference>
<dbReference type="Pfam" id="PF13843">
    <property type="entry name" value="DDE_Tnp_1_7"/>
    <property type="match status" value="1"/>
</dbReference>
<protein>
    <recommendedName>
        <fullName evidence="2">PiggyBac transposable element-derived protein domain-containing protein</fullName>
    </recommendedName>
</protein>
<evidence type="ECO:0000256" key="1">
    <source>
        <dbReference type="SAM" id="MobiDB-lite"/>
    </source>
</evidence>
<sequence>MCCTRSFMPQVFQVQSDCRHVRFPRWLRGYRGSTSSQPAAQPAMARSACPPAKRRASAPAPSTTKPQDSWRCVTQPDTEPPQFSFCPVRIPGPQLDTTKSYSPLELFQLFFSESVEMYRYLSLVVYMGLLRVNNMATYWSRHRLYKLAFTESVMPRRRIEAITWTLHMSDPVEDAHNDRKRGSHGYDQLLRL</sequence>
<dbReference type="PANTHER" id="PTHR46599">
    <property type="entry name" value="PIGGYBAC TRANSPOSABLE ELEMENT-DERIVED PROTEIN 4"/>
    <property type="match status" value="1"/>
</dbReference>
<evidence type="ECO:0000313" key="3">
    <source>
        <dbReference type="EMBL" id="KAJ8364110.1"/>
    </source>
</evidence>
<comment type="caution">
    <text evidence="3">The sequence shown here is derived from an EMBL/GenBank/DDBJ whole genome shotgun (WGS) entry which is preliminary data.</text>
</comment>
<dbReference type="EMBL" id="JAINUF010000004">
    <property type="protein sequence ID" value="KAJ8364110.1"/>
    <property type="molecule type" value="Genomic_DNA"/>
</dbReference>
<gene>
    <name evidence="3" type="ORF">SKAU_G00129410</name>
</gene>
<dbReference type="OrthoDB" id="118105at2759"/>
<dbReference type="Proteomes" id="UP001152622">
    <property type="component" value="Chromosome 4"/>
</dbReference>
<dbReference type="AlphaFoldDB" id="A0A9Q1FQS4"/>
<dbReference type="PANTHER" id="PTHR46599:SF3">
    <property type="entry name" value="PIGGYBAC TRANSPOSABLE ELEMENT-DERIVED PROTEIN 4"/>
    <property type="match status" value="1"/>
</dbReference>
<feature type="compositionally biased region" description="Low complexity" evidence="1">
    <location>
        <begin position="45"/>
        <end position="62"/>
    </location>
</feature>
<feature type="region of interest" description="Disordered" evidence="1">
    <location>
        <begin position="32"/>
        <end position="71"/>
    </location>
</feature>
<name>A0A9Q1FQS4_SYNKA</name>